<sequence>MADRLFHTNTFWIVSFFRGFKKKRRMLSFLLLNLALLIRNFACGALFCRFQ</sequence>
<evidence type="ECO:0000313" key="2">
    <source>
        <dbReference type="Proteomes" id="UP000012313"/>
    </source>
</evidence>
<protein>
    <submittedName>
        <fullName evidence="1">Uncharacterized protein</fullName>
    </submittedName>
</protein>
<name>N1WKC6_9LEPT</name>
<dbReference type="EMBL" id="AOHC02000030">
    <property type="protein sequence ID" value="EMY77807.1"/>
    <property type="molecule type" value="Genomic_DNA"/>
</dbReference>
<organism evidence="1 2">
    <name type="scientific">Leptospira weilii serovar Ranarum str. ICFT</name>
    <dbReference type="NCBI Taxonomy" id="1218598"/>
    <lineage>
        <taxon>Bacteria</taxon>
        <taxon>Pseudomonadati</taxon>
        <taxon>Spirochaetota</taxon>
        <taxon>Spirochaetia</taxon>
        <taxon>Leptospirales</taxon>
        <taxon>Leptospiraceae</taxon>
        <taxon>Leptospira</taxon>
    </lineage>
</organism>
<dbReference type="Proteomes" id="UP000012313">
    <property type="component" value="Unassembled WGS sequence"/>
</dbReference>
<reference evidence="1" key="1">
    <citation type="submission" date="2013-03" db="EMBL/GenBank/DDBJ databases">
        <authorList>
            <person name="Harkins D.M."/>
            <person name="Durkin A.S."/>
            <person name="Brinkac L.M."/>
            <person name="Haft D.H."/>
            <person name="Selengut J.D."/>
            <person name="Sanka R."/>
            <person name="DePew J."/>
            <person name="Purushe J."/>
            <person name="Hartskeerl R.A."/>
            <person name="Ahmed A."/>
            <person name="van der Linden H."/>
            <person name="Goris M.G.A."/>
            <person name="Vinetz J.M."/>
            <person name="Sutton G.G."/>
            <person name="Nierman W.C."/>
            <person name="Fouts D.E."/>
        </authorList>
    </citation>
    <scope>NUCLEOTIDE SEQUENCE [LARGE SCALE GENOMIC DNA]</scope>
    <source>
        <strain evidence="1">ICFT</strain>
    </source>
</reference>
<dbReference type="AlphaFoldDB" id="N1WKC6"/>
<comment type="caution">
    <text evidence="1">The sequence shown here is derived from an EMBL/GenBank/DDBJ whole genome shotgun (WGS) entry which is preliminary data.</text>
</comment>
<evidence type="ECO:0000313" key="1">
    <source>
        <dbReference type="EMBL" id="EMY77807.1"/>
    </source>
</evidence>
<dbReference type="STRING" id="1218598.LEP1GSC060_2199"/>
<accession>N1WKC6</accession>
<keyword evidence="2" id="KW-1185">Reference proteome</keyword>
<proteinExistence type="predicted"/>
<gene>
    <name evidence="1" type="ORF">LEP1GSC060_2199</name>
</gene>